<keyword evidence="1" id="KW-1133">Transmembrane helix</keyword>
<evidence type="ECO:0000313" key="2">
    <source>
        <dbReference type="EMBL" id="OGE75963.1"/>
    </source>
</evidence>
<reference evidence="2 3" key="1">
    <citation type="journal article" date="2016" name="Nat. Commun.">
        <title>Thousands of microbial genomes shed light on interconnected biogeochemical processes in an aquifer system.</title>
        <authorList>
            <person name="Anantharaman K."/>
            <person name="Brown C.T."/>
            <person name="Hug L.A."/>
            <person name="Sharon I."/>
            <person name="Castelle C.J."/>
            <person name="Probst A.J."/>
            <person name="Thomas B.C."/>
            <person name="Singh A."/>
            <person name="Wilkins M.J."/>
            <person name="Karaoz U."/>
            <person name="Brodie E.L."/>
            <person name="Williams K.H."/>
            <person name="Hubbard S.S."/>
            <person name="Banfield J.F."/>
        </authorList>
    </citation>
    <scope>NUCLEOTIDE SEQUENCE [LARGE SCALE GENOMIC DNA]</scope>
</reference>
<sequence length="113" mass="13230">MRDKFKNWFNRQSKQSKIILLIALILNFGVAIYKTPFYLLSQYGFGAFSGRLLGQLLGVLIPIFLIAVIMASILYLVFRNLAEKYKNFFDYFTIVFLIVSVILLYFGNFYKPF</sequence>
<feature type="transmembrane region" description="Helical" evidence="1">
    <location>
        <begin position="20"/>
        <end position="40"/>
    </location>
</feature>
<organism evidence="2 3">
    <name type="scientific">Candidatus Doudnabacteria bacterium RIFCSPHIGHO2_01_52_17</name>
    <dbReference type="NCBI Taxonomy" id="1817820"/>
    <lineage>
        <taxon>Bacteria</taxon>
        <taxon>Candidatus Doudnaibacteriota</taxon>
    </lineage>
</organism>
<protein>
    <submittedName>
        <fullName evidence="2">Uncharacterized protein</fullName>
    </submittedName>
</protein>
<feature type="transmembrane region" description="Helical" evidence="1">
    <location>
        <begin position="88"/>
        <end position="107"/>
    </location>
</feature>
<gene>
    <name evidence="2" type="ORF">A3K06_01130</name>
</gene>
<proteinExistence type="predicted"/>
<dbReference type="EMBL" id="MFEG01000021">
    <property type="protein sequence ID" value="OGE75963.1"/>
    <property type="molecule type" value="Genomic_DNA"/>
</dbReference>
<dbReference type="Proteomes" id="UP000176547">
    <property type="component" value="Unassembled WGS sequence"/>
</dbReference>
<feature type="transmembrane region" description="Helical" evidence="1">
    <location>
        <begin position="52"/>
        <end position="76"/>
    </location>
</feature>
<keyword evidence="1" id="KW-0472">Membrane</keyword>
<keyword evidence="1" id="KW-0812">Transmembrane</keyword>
<comment type="caution">
    <text evidence="2">The sequence shown here is derived from an EMBL/GenBank/DDBJ whole genome shotgun (WGS) entry which is preliminary data.</text>
</comment>
<accession>A0A1F5NEE6</accession>
<evidence type="ECO:0000256" key="1">
    <source>
        <dbReference type="SAM" id="Phobius"/>
    </source>
</evidence>
<name>A0A1F5NEE6_9BACT</name>
<dbReference type="AlphaFoldDB" id="A0A1F5NEE6"/>
<evidence type="ECO:0000313" key="3">
    <source>
        <dbReference type="Proteomes" id="UP000176547"/>
    </source>
</evidence>